<feature type="region of interest" description="Disordered" evidence="1">
    <location>
        <begin position="1"/>
        <end position="113"/>
    </location>
</feature>
<proteinExistence type="predicted"/>
<dbReference type="Proteomes" id="UP000591131">
    <property type="component" value="Unassembled WGS sequence"/>
</dbReference>
<reference evidence="2 3" key="1">
    <citation type="submission" date="2020-04" db="EMBL/GenBank/DDBJ databases">
        <title>Perkinsus chesapeaki whole genome sequence.</title>
        <authorList>
            <person name="Bogema D.R."/>
        </authorList>
    </citation>
    <scope>NUCLEOTIDE SEQUENCE [LARGE SCALE GENOMIC DNA]</scope>
    <source>
        <strain evidence="2">ATCC PRA-425</strain>
    </source>
</reference>
<keyword evidence="3" id="KW-1185">Reference proteome</keyword>
<evidence type="ECO:0000256" key="1">
    <source>
        <dbReference type="SAM" id="MobiDB-lite"/>
    </source>
</evidence>
<dbReference type="AlphaFoldDB" id="A0A7J6MLZ2"/>
<feature type="compositionally biased region" description="Polar residues" evidence="1">
    <location>
        <begin position="68"/>
        <end position="79"/>
    </location>
</feature>
<accession>A0A7J6MLZ2</accession>
<organism evidence="2 3">
    <name type="scientific">Perkinsus chesapeaki</name>
    <name type="common">Clam parasite</name>
    <name type="synonym">Perkinsus andrewsi</name>
    <dbReference type="NCBI Taxonomy" id="330153"/>
    <lineage>
        <taxon>Eukaryota</taxon>
        <taxon>Sar</taxon>
        <taxon>Alveolata</taxon>
        <taxon>Perkinsozoa</taxon>
        <taxon>Perkinsea</taxon>
        <taxon>Perkinsida</taxon>
        <taxon>Perkinsidae</taxon>
        <taxon>Perkinsus</taxon>
    </lineage>
</organism>
<comment type="caution">
    <text evidence="2">The sequence shown here is derived from an EMBL/GenBank/DDBJ whole genome shotgun (WGS) entry which is preliminary data.</text>
</comment>
<protein>
    <submittedName>
        <fullName evidence="2">Uncharacterized protein</fullName>
    </submittedName>
</protein>
<sequence>MPVYSSHPIDEFLPPSQSSNGTTGGSASDAEKDISYYHKSTAKPSKRRSSARLKPSTPTEKDLEHVHNYNTRLKPNTPAQKRAFNRKDKPKPKVKRQRSVLMPRKNSRPPSKAEQCLRLQKKQVREQGFETLWETLKASNPLESMSLIMKKRLAVHITLTQLYGYSGWACRKDIEEFVADMLEVSPPSVAKWCREFELNLSLEEDRRGKHPKVRSPIFDTEFQPFRDRLRDQVLGPAGKEEESRRSITGGK</sequence>
<name>A0A7J6MLZ2_PERCH</name>
<feature type="compositionally biased region" description="Basic residues" evidence="1">
    <location>
        <begin position="40"/>
        <end position="51"/>
    </location>
</feature>
<gene>
    <name evidence="2" type="ORF">FOL47_000343</name>
</gene>
<dbReference type="EMBL" id="JAAPAO010000105">
    <property type="protein sequence ID" value="KAF4672592.1"/>
    <property type="molecule type" value="Genomic_DNA"/>
</dbReference>
<evidence type="ECO:0000313" key="2">
    <source>
        <dbReference type="EMBL" id="KAF4672592.1"/>
    </source>
</evidence>
<feature type="compositionally biased region" description="Basic residues" evidence="1">
    <location>
        <begin position="88"/>
        <end position="98"/>
    </location>
</feature>
<evidence type="ECO:0000313" key="3">
    <source>
        <dbReference type="Proteomes" id="UP000591131"/>
    </source>
</evidence>